<keyword evidence="4" id="KW-1185">Reference proteome</keyword>
<sequence length="405" mass="45745">MNFTTWIVPLLLGCALPLAIFIGRNNIRVRRHEAIQNLGEILNIEGTGKITIPAYELVKKKYSLHETSPEHPRDTTYSTASFIGSLTLFILLSTLCFLVMFNPDHLNSLSVFTPIDVKGKPTLHGIFCFTFLGGYLWVTNYLIKRVANFDLSPTSFLRATLHILSGLAVSTAIFKSGVELIQVDMKENLFPALSLLIGMYPALFFDVLIAKFPWIRLKRVNNHTKKLQEEIPLDAIIGIDAYMKYRLSEFEIEDVQNLATINPIQLFVETPYGLYEVIDWVAQAQLILAVGSANTLKLRNLNIRTIFDLEKAARSPYFRCVLTEILLPPCTNATDNAQCPLLTIDAPPEKDTTQTIDQHCMEVPLNRNVPIEALVALIRDDLHVRRLRQLWCLIGRTLDVPPPDS</sequence>
<organism evidence="2 4">
    <name type="scientific">Metapseudomonas otitidis</name>
    <dbReference type="NCBI Taxonomy" id="319939"/>
    <lineage>
        <taxon>Bacteria</taxon>
        <taxon>Pseudomonadati</taxon>
        <taxon>Pseudomonadota</taxon>
        <taxon>Gammaproteobacteria</taxon>
        <taxon>Pseudomonadales</taxon>
        <taxon>Pseudomonadaceae</taxon>
        <taxon>Metapseudomonas</taxon>
    </lineage>
</organism>
<dbReference type="Proteomes" id="UP001273935">
    <property type="component" value="Unassembled WGS sequence"/>
</dbReference>
<feature type="transmembrane region" description="Helical" evidence="1">
    <location>
        <begin position="6"/>
        <end position="23"/>
    </location>
</feature>
<feature type="transmembrane region" description="Helical" evidence="1">
    <location>
        <begin position="122"/>
        <end position="143"/>
    </location>
</feature>
<evidence type="ECO:0000313" key="2">
    <source>
        <dbReference type="EMBL" id="MDV3439294.1"/>
    </source>
</evidence>
<keyword evidence="1" id="KW-1133">Transmembrane helix</keyword>
<name>A0ABU3XMX6_9GAMM</name>
<dbReference type="EMBL" id="JAWJUL010000021">
    <property type="protein sequence ID" value="MDV3439294.1"/>
    <property type="molecule type" value="Genomic_DNA"/>
</dbReference>
<dbReference type="RefSeq" id="WP_309040598.1">
    <property type="nucleotide sequence ID" value="NZ_CP133395.1"/>
</dbReference>
<evidence type="ECO:0008006" key="5">
    <source>
        <dbReference type="Google" id="ProtNLM"/>
    </source>
</evidence>
<proteinExistence type="predicted"/>
<keyword evidence="1" id="KW-0812">Transmembrane</keyword>
<feature type="transmembrane region" description="Helical" evidence="1">
    <location>
        <begin position="189"/>
        <end position="209"/>
    </location>
</feature>
<feature type="transmembrane region" description="Helical" evidence="1">
    <location>
        <begin position="155"/>
        <end position="174"/>
    </location>
</feature>
<evidence type="ECO:0000313" key="4">
    <source>
        <dbReference type="Proteomes" id="UP001273935"/>
    </source>
</evidence>
<keyword evidence="1" id="KW-0472">Membrane</keyword>
<dbReference type="EMBL" id="JAWJUL010000021">
    <property type="protein sequence ID" value="MDV3439299.1"/>
    <property type="molecule type" value="Genomic_DNA"/>
</dbReference>
<feature type="transmembrane region" description="Helical" evidence="1">
    <location>
        <begin position="82"/>
        <end position="102"/>
    </location>
</feature>
<protein>
    <recommendedName>
        <fullName evidence="5">CNNM transmembrane domain-containing protein</fullName>
    </recommendedName>
</protein>
<reference evidence="2 4" key="1">
    <citation type="submission" date="2023-10" db="EMBL/GenBank/DDBJ databases">
        <title>Pseudomonas otitidis isolated from a paediatric patient with cystic fibrosis in Chile.</title>
        <authorList>
            <person name="Amsteins-Romero L."/>
            <person name="Opazo-Capurro A."/>
            <person name="Matus-Kohler M."/>
            <person name="Gonzalez-Rocha G."/>
        </authorList>
    </citation>
    <scope>NUCLEOTIDE SEQUENCE [LARGE SCALE GENOMIC DNA]</scope>
    <source>
        <strain evidence="2 4">P-714</strain>
    </source>
</reference>
<evidence type="ECO:0000256" key="1">
    <source>
        <dbReference type="SAM" id="Phobius"/>
    </source>
</evidence>
<accession>A0ABU3XMX6</accession>
<gene>
    <name evidence="2" type="ORF">R0G64_07605</name>
    <name evidence="3" type="ORF">R0G64_07630</name>
</gene>
<evidence type="ECO:0000313" key="3">
    <source>
        <dbReference type="EMBL" id="MDV3439299.1"/>
    </source>
</evidence>
<comment type="caution">
    <text evidence="2">The sequence shown here is derived from an EMBL/GenBank/DDBJ whole genome shotgun (WGS) entry which is preliminary data.</text>
</comment>